<accession>A0A9W4UUX9</accession>
<evidence type="ECO:0000256" key="2">
    <source>
        <dbReference type="ARBA" id="ARBA00008140"/>
    </source>
</evidence>
<dbReference type="CDD" id="cd22585">
    <property type="entry name" value="Rcat_RBR_DEAH12-like"/>
    <property type="match status" value="1"/>
</dbReference>
<feature type="domain" description="Thioredoxin" evidence="15">
    <location>
        <begin position="181"/>
        <end position="386"/>
    </location>
</feature>
<evidence type="ECO:0000256" key="7">
    <source>
        <dbReference type="ARBA" id="ARBA00022771"/>
    </source>
</evidence>
<keyword evidence="5 11" id="KW-0479">Metal-binding</keyword>
<dbReference type="Gene3D" id="1.20.120.1750">
    <property type="match status" value="1"/>
</dbReference>
<dbReference type="Proteomes" id="UP001152607">
    <property type="component" value="Unassembled WGS sequence"/>
</dbReference>
<dbReference type="PROSITE" id="PS00028">
    <property type="entry name" value="ZINC_FINGER_C2H2_1"/>
    <property type="match status" value="1"/>
</dbReference>
<evidence type="ECO:0000256" key="10">
    <source>
        <dbReference type="ARBA" id="ARBA00022833"/>
    </source>
</evidence>
<evidence type="ECO:0000256" key="1">
    <source>
        <dbReference type="ARBA" id="ARBA00004906"/>
    </source>
</evidence>
<evidence type="ECO:0000313" key="20">
    <source>
        <dbReference type="Proteomes" id="UP001152607"/>
    </source>
</evidence>
<dbReference type="Gene3D" id="3.30.40.10">
    <property type="entry name" value="Zinc/RING finger domain, C3HC4 (zinc finger)"/>
    <property type="match status" value="1"/>
</dbReference>
<evidence type="ECO:0000259" key="14">
    <source>
        <dbReference type="PROSITE" id="PS50103"/>
    </source>
</evidence>
<evidence type="ECO:0000256" key="3">
    <source>
        <dbReference type="ARBA" id="ARBA00022670"/>
    </source>
</evidence>
<dbReference type="GO" id="GO:0043161">
    <property type="term" value="P:proteasome-mediated ubiquitin-dependent protein catabolic process"/>
    <property type="evidence" value="ECO:0007669"/>
    <property type="project" value="TreeGrafter"/>
</dbReference>
<organism evidence="19 20">
    <name type="scientific">Periconia digitata</name>
    <dbReference type="NCBI Taxonomy" id="1303443"/>
    <lineage>
        <taxon>Eukaryota</taxon>
        <taxon>Fungi</taxon>
        <taxon>Dikarya</taxon>
        <taxon>Ascomycota</taxon>
        <taxon>Pezizomycotina</taxon>
        <taxon>Dothideomycetes</taxon>
        <taxon>Pleosporomycetidae</taxon>
        <taxon>Pleosporales</taxon>
        <taxon>Massarineae</taxon>
        <taxon>Periconiaceae</taxon>
        <taxon>Periconia</taxon>
    </lineage>
</organism>
<dbReference type="PROSITE" id="PS50089">
    <property type="entry name" value="ZF_RING_2"/>
    <property type="match status" value="1"/>
</dbReference>
<dbReference type="InterPro" id="IPR044066">
    <property type="entry name" value="TRIAD_supradom"/>
</dbReference>
<dbReference type="Pfam" id="PF01485">
    <property type="entry name" value="IBR"/>
    <property type="match status" value="1"/>
</dbReference>
<feature type="region of interest" description="Disordered" evidence="12">
    <location>
        <begin position="153"/>
        <end position="180"/>
    </location>
</feature>
<dbReference type="Gene3D" id="4.10.1000.10">
    <property type="entry name" value="Zinc finger, CCCH-type"/>
    <property type="match status" value="1"/>
</dbReference>
<dbReference type="Gene3D" id="1.25.10.10">
    <property type="entry name" value="Leucine-rich Repeat Variant"/>
    <property type="match status" value="1"/>
</dbReference>
<feature type="zinc finger region" description="C3H1-type" evidence="11">
    <location>
        <begin position="691"/>
        <end position="718"/>
    </location>
</feature>
<evidence type="ECO:0000256" key="6">
    <source>
        <dbReference type="ARBA" id="ARBA00022737"/>
    </source>
</evidence>
<evidence type="ECO:0000256" key="9">
    <source>
        <dbReference type="ARBA" id="ARBA00022801"/>
    </source>
</evidence>
<dbReference type="Pfam" id="PF05903">
    <property type="entry name" value="Peptidase_C97"/>
    <property type="match status" value="1"/>
</dbReference>
<protein>
    <submittedName>
        <fullName evidence="19">Uncharacterized protein</fullName>
    </submittedName>
</protein>
<evidence type="ECO:0000256" key="11">
    <source>
        <dbReference type="PROSITE-ProRule" id="PRU00723"/>
    </source>
</evidence>
<evidence type="ECO:0000259" key="16">
    <source>
        <dbReference type="PROSITE" id="PS51396"/>
    </source>
</evidence>
<dbReference type="GO" id="GO:0043130">
    <property type="term" value="F:ubiquitin binding"/>
    <property type="evidence" value="ECO:0007669"/>
    <property type="project" value="TreeGrafter"/>
</dbReference>
<gene>
    <name evidence="19" type="ORF">PDIGIT_LOCUS14385</name>
</gene>
<dbReference type="InterPro" id="IPR017937">
    <property type="entry name" value="Thioredoxin_CS"/>
</dbReference>
<dbReference type="Pfam" id="PF00085">
    <property type="entry name" value="Thioredoxin"/>
    <property type="match status" value="1"/>
</dbReference>
<feature type="domain" description="C3H1-type" evidence="14">
    <location>
        <begin position="691"/>
        <end position="718"/>
    </location>
</feature>
<dbReference type="InterPro" id="IPR001841">
    <property type="entry name" value="Znf_RING"/>
</dbReference>
<dbReference type="InterPro" id="IPR000571">
    <property type="entry name" value="Znf_CCCH"/>
</dbReference>
<feature type="domain" description="RING-type" evidence="18">
    <location>
        <begin position="1261"/>
        <end position="1466"/>
    </location>
</feature>
<reference evidence="19" key="1">
    <citation type="submission" date="2023-01" db="EMBL/GenBank/DDBJ databases">
        <authorList>
            <person name="Van Ghelder C."/>
            <person name="Rancurel C."/>
        </authorList>
    </citation>
    <scope>NUCLEOTIDE SEQUENCE</scope>
    <source>
        <strain evidence="19">CNCM I-4278</strain>
    </source>
</reference>
<keyword evidence="10 11" id="KW-0862">Zinc</keyword>
<evidence type="ECO:0000259" key="17">
    <source>
        <dbReference type="PROSITE" id="PS51858"/>
    </source>
</evidence>
<feature type="domain" description="RING-type" evidence="13">
    <location>
        <begin position="1265"/>
        <end position="1303"/>
    </location>
</feature>
<keyword evidence="20" id="KW-1185">Reference proteome</keyword>
<keyword evidence="4" id="KW-0808">Transferase</keyword>
<dbReference type="Gene3D" id="3.40.30.10">
    <property type="entry name" value="Glutaredoxin"/>
    <property type="match status" value="1"/>
</dbReference>
<dbReference type="GO" id="GO:0004842">
    <property type="term" value="F:ubiquitin-protein transferase activity"/>
    <property type="evidence" value="ECO:0007669"/>
    <property type="project" value="TreeGrafter"/>
</dbReference>
<dbReference type="InterPro" id="IPR013535">
    <property type="entry name" value="PUL_dom"/>
</dbReference>
<dbReference type="InterPro" id="IPR018957">
    <property type="entry name" value="Znf_C3HC4_RING-type"/>
</dbReference>
<dbReference type="InterPro" id="IPR013087">
    <property type="entry name" value="Znf_C2H2_type"/>
</dbReference>
<feature type="region of interest" description="Disordered" evidence="12">
    <location>
        <begin position="722"/>
        <end position="767"/>
    </location>
</feature>
<feature type="domain" description="PUL" evidence="16">
    <location>
        <begin position="322"/>
        <end position="616"/>
    </location>
</feature>
<dbReference type="Pfam" id="PF00097">
    <property type="entry name" value="zf-C3HC4"/>
    <property type="match status" value="1"/>
</dbReference>
<evidence type="ECO:0000256" key="4">
    <source>
        <dbReference type="ARBA" id="ARBA00022679"/>
    </source>
</evidence>
<dbReference type="PROSITE" id="PS00194">
    <property type="entry name" value="THIOREDOXIN_1"/>
    <property type="match status" value="1"/>
</dbReference>
<dbReference type="SMART" id="SM00356">
    <property type="entry name" value="ZnF_C3H1"/>
    <property type="match status" value="2"/>
</dbReference>
<feature type="zinc finger region" description="C3H1-type" evidence="11">
    <location>
        <begin position="621"/>
        <end position="648"/>
    </location>
</feature>
<dbReference type="SUPFAM" id="SSF57850">
    <property type="entry name" value="RING/U-box"/>
    <property type="match status" value="2"/>
</dbReference>
<comment type="pathway">
    <text evidence="1">Protein modification; protein ubiquitination.</text>
</comment>
<keyword evidence="6" id="KW-0677">Repeat</keyword>
<keyword evidence="3" id="KW-0645">Protease</keyword>
<dbReference type="InterPro" id="IPR002867">
    <property type="entry name" value="IBR_dom"/>
</dbReference>
<evidence type="ECO:0000256" key="12">
    <source>
        <dbReference type="SAM" id="MobiDB-lite"/>
    </source>
</evidence>
<sequence length="1466" mass="161385">MDVQLYVYDLSQGLARSFSQAMLGTQIDAVYHTSIVIDSIEYYYGQGVQTCRAGATHHGAPMEKIPLGKTELPLEVILEYLESLKTIYTAEAYDLFLHNCNNFSNDFAMFLVGKGIPEHITSLPETVLNTPFGQMLKPRLDAMMRPIVQAPTPQAGAIPSSKSAGSASTNGAVRNGAPAPARVPMSAEETALAGATGKVNSITTIQDVDRLLSIAKDRSAIIFFTSSTCGPCKIMYQPYDDLAAEVGNKCVFLKIDFSYADRSISARYPHVRATPTFVTYLRGQQHDEWSGADPRQLRTNVEMLVSEAFPAHPHLSKGVPTLLRQTQRPITYAKIPPLEKLVAKLKDVGVDPAVRSIVSFIENRERFGAQEAPLTQLPQFAEYLRKSTTILPLDLLFVSYDLLRVTLTDVRVAGFFAEEHTGATGTPATIAHLLEHVNTLGDQAPYPLRLTTLHLACNLFSSSLFIPHLLSPPLSSTLISVLTTALLDEKHPALKASALSLAMNLASANHKIRMKRHTANNTSANSSLSGSELDEAEQVELLASLLETLTPEEEWSDVKKMALICTGWLVYCADMEGEVRDLWKVMDAAGTVGKLKGKAVEDRALIGEVKTLMEVFISKRARMAEVCHFFKKGRCRNGTFCKFQHPTGAEGTVGLRASAQPFLPLSERDPRTLSSTTSTTLPLPFHGGKAWRSRPVCKYFQWNACNKGSDCGYRHVLEKPNSDFDEKSAGHDTPWRSASEDAPNSGKSPRNETEAASQNPPVTMGGAEVMFDGGASVSSISLPSDFSTISMTHIPSHISRHDICDMIKSHGFENITPASITLHSEKNSAPQSARIILADPTFATRFLQAAGPTFDFGGSVVSASTVTLGGDTSVGVNRLQLSTVSCTWHQPSKIYYLTYSSRIQADRIVDAAKKRAVNLHDRKLVFERQNPLTTTVIVSNVNARTTREVLKRYLPGDVLPLKINVGDCSHQLRSEELEGRVKLRLEECGTLQSWTINPSSGTSRVKATGVFVEMEAARRAIADLNHTKIDESSVDKLLVQHLISIKLSVSLRVLRAVEAKINHLTTIARSSHVTVKIYDNPTKQYTQVRVSGQEKDAVAHTKASLESLLLGHVFHLDNSPSTRQLFFQNGSDGFLHGIMNTNNVYIAQDRANTILRIYGDDQKVRAVDQILTEKVKLLHEQSKTIILKEGLLQAAMRGGFSYLVALLGKDTVKMDITSDPKRIIVLGSDRIAQEAEKSLHSFNSSNLQTDISSLKLEDDRTDHLCPICWTAPEQPLTTTCGHIYCADCFSSQCSSTTAFPVTCLGDSGTCAKALSLREMKEALPLTEYENMLQSSLASYIRSHPIDFQYCPTPDCNRCYRTSSKPHPRIFTCDNCLASTCTACHRPAHVGLSCAENNNDSDLLAKWKQENDARDCPHCQTPIIKSYGCNHMQCTACGTHICWFCMKMFDSGDGTYRHMQLKHRSII</sequence>
<dbReference type="CDD" id="cd20335">
    <property type="entry name" value="BRcat_RBR"/>
    <property type="match status" value="1"/>
</dbReference>
<dbReference type="InterPro" id="IPR013083">
    <property type="entry name" value="Znf_RING/FYVE/PHD"/>
</dbReference>
<dbReference type="GO" id="GO:0008270">
    <property type="term" value="F:zinc ion binding"/>
    <property type="evidence" value="ECO:0007669"/>
    <property type="project" value="UniProtKB-KW"/>
</dbReference>
<dbReference type="InterPro" id="IPR008580">
    <property type="entry name" value="PPPDE_dom"/>
</dbReference>
<dbReference type="InterPro" id="IPR036249">
    <property type="entry name" value="Thioredoxin-like_sf"/>
</dbReference>
<dbReference type="InterPro" id="IPR051628">
    <property type="entry name" value="LUBAC_E3_Ligases"/>
</dbReference>
<feature type="domain" description="C3H1-type" evidence="14">
    <location>
        <begin position="621"/>
        <end position="648"/>
    </location>
</feature>
<dbReference type="SUPFAM" id="SSF52833">
    <property type="entry name" value="Thioredoxin-like"/>
    <property type="match status" value="1"/>
</dbReference>
<dbReference type="PROSITE" id="PS51858">
    <property type="entry name" value="PPPDE"/>
    <property type="match status" value="1"/>
</dbReference>
<name>A0A9W4UUX9_9PLEO</name>
<dbReference type="EMBL" id="CAOQHR010000011">
    <property type="protein sequence ID" value="CAI6341192.1"/>
    <property type="molecule type" value="Genomic_DNA"/>
</dbReference>
<dbReference type="PROSITE" id="PS51352">
    <property type="entry name" value="THIOREDOXIN_2"/>
    <property type="match status" value="1"/>
</dbReference>
<feature type="compositionally biased region" description="Polar residues" evidence="12">
    <location>
        <begin position="160"/>
        <end position="172"/>
    </location>
</feature>
<dbReference type="PANTHER" id="PTHR22770:SF13">
    <property type="entry name" value="RING-TYPE DOMAIN-CONTAINING PROTEIN"/>
    <property type="match status" value="1"/>
</dbReference>
<dbReference type="GO" id="GO:0097039">
    <property type="term" value="P:protein linear polyubiquitination"/>
    <property type="evidence" value="ECO:0007669"/>
    <property type="project" value="TreeGrafter"/>
</dbReference>
<comment type="caution">
    <text evidence="19">The sequence shown here is derived from an EMBL/GenBank/DDBJ whole genome shotgun (WGS) entry which is preliminary data.</text>
</comment>
<proteinExistence type="inferred from homology"/>
<dbReference type="PROSITE" id="PS50103">
    <property type="entry name" value="ZF_C3H1"/>
    <property type="match status" value="2"/>
</dbReference>
<evidence type="ECO:0000313" key="19">
    <source>
        <dbReference type="EMBL" id="CAI6341192.1"/>
    </source>
</evidence>
<dbReference type="SMART" id="SM00647">
    <property type="entry name" value="IBR"/>
    <property type="match status" value="2"/>
</dbReference>
<dbReference type="SMART" id="SM00184">
    <property type="entry name" value="RING"/>
    <property type="match status" value="1"/>
</dbReference>
<dbReference type="OrthoDB" id="21221at2759"/>
<dbReference type="InterPro" id="IPR011989">
    <property type="entry name" value="ARM-like"/>
</dbReference>
<evidence type="ECO:0000259" key="18">
    <source>
        <dbReference type="PROSITE" id="PS51873"/>
    </source>
</evidence>
<dbReference type="CDD" id="cd02947">
    <property type="entry name" value="TRX_family"/>
    <property type="match status" value="1"/>
</dbReference>
<keyword evidence="7 11" id="KW-0863">Zinc-finger</keyword>
<evidence type="ECO:0000256" key="5">
    <source>
        <dbReference type="ARBA" id="ARBA00022723"/>
    </source>
</evidence>
<evidence type="ECO:0000259" key="13">
    <source>
        <dbReference type="PROSITE" id="PS50089"/>
    </source>
</evidence>
<feature type="compositionally biased region" description="Basic and acidic residues" evidence="12">
    <location>
        <begin position="722"/>
        <end position="734"/>
    </location>
</feature>
<dbReference type="SMART" id="SM01179">
    <property type="entry name" value="DUF862"/>
    <property type="match status" value="1"/>
</dbReference>
<dbReference type="GO" id="GO:0008233">
    <property type="term" value="F:peptidase activity"/>
    <property type="evidence" value="ECO:0007669"/>
    <property type="project" value="UniProtKB-KW"/>
</dbReference>
<feature type="domain" description="PPPDE" evidence="17">
    <location>
        <begin position="1"/>
        <end position="141"/>
    </location>
</feature>
<dbReference type="Pfam" id="PF22191">
    <property type="entry name" value="IBR_1"/>
    <property type="match status" value="1"/>
</dbReference>
<dbReference type="SUPFAM" id="SSF90229">
    <property type="entry name" value="CCCH zinc finger"/>
    <property type="match status" value="1"/>
</dbReference>
<dbReference type="InterPro" id="IPR036855">
    <property type="entry name" value="Znf_CCCH_sf"/>
</dbReference>
<dbReference type="InterPro" id="IPR042266">
    <property type="entry name" value="PPPDE_sf"/>
</dbReference>
<comment type="similarity">
    <text evidence="2">Belongs to the DeSI family.</text>
</comment>
<evidence type="ECO:0000259" key="15">
    <source>
        <dbReference type="PROSITE" id="PS51352"/>
    </source>
</evidence>
<keyword evidence="8" id="KW-0833">Ubl conjugation pathway</keyword>
<dbReference type="PROSITE" id="PS51873">
    <property type="entry name" value="TRIAD"/>
    <property type="match status" value="1"/>
</dbReference>
<dbReference type="PANTHER" id="PTHR22770">
    <property type="entry name" value="UBIQUITIN CONJUGATING ENZYME 7 INTERACTING PROTEIN-RELATED"/>
    <property type="match status" value="1"/>
</dbReference>
<dbReference type="Gene3D" id="3.90.1720.30">
    <property type="entry name" value="PPPDE domains"/>
    <property type="match status" value="1"/>
</dbReference>
<dbReference type="InterPro" id="IPR013766">
    <property type="entry name" value="Thioredoxin_domain"/>
</dbReference>
<dbReference type="Pfam" id="PF08324">
    <property type="entry name" value="PUL"/>
    <property type="match status" value="1"/>
</dbReference>
<evidence type="ECO:0000256" key="8">
    <source>
        <dbReference type="ARBA" id="ARBA00022786"/>
    </source>
</evidence>
<dbReference type="GO" id="GO:0000151">
    <property type="term" value="C:ubiquitin ligase complex"/>
    <property type="evidence" value="ECO:0007669"/>
    <property type="project" value="TreeGrafter"/>
</dbReference>
<dbReference type="PROSITE" id="PS51396">
    <property type="entry name" value="PUL"/>
    <property type="match status" value="1"/>
</dbReference>
<keyword evidence="9" id="KW-0378">Hydrolase</keyword>